<protein>
    <submittedName>
        <fullName evidence="2">D-inositol-3-phosphate glycosyltransferase</fullName>
        <ecNumber evidence="2">2.4.1.250</ecNumber>
    </submittedName>
</protein>
<dbReference type="AlphaFoldDB" id="A0A645DG37"/>
<dbReference type="PANTHER" id="PTHR45947:SF3">
    <property type="entry name" value="SULFOQUINOVOSYL TRANSFERASE SQD2"/>
    <property type="match status" value="1"/>
</dbReference>
<evidence type="ECO:0000259" key="1">
    <source>
        <dbReference type="Pfam" id="PF00534"/>
    </source>
</evidence>
<dbReference type="PANTHER" id="PTHR45947">
    <property type="entry name" value="SULFOQUINOVOSYL TRANSFERASE SQD2"/>
    <property type="match status" value="1"/>
</dbReference>
<name>A0A645DG37_9ZZZZ</name>
<dbReference type="Gene3D" id="3.40.50.2000">
    <property type="entry name" value="Glycogen Phosphorylase B"/>
    <property type="match status" value="2"/>
</dbReference>
<dbReference type="EMBL" id="VSSQ01036045">
    <property type="protein sequence ID" value="MPM88424.1"/>
    <property type="molecule type" value="Genomic_DNA"/>
</dbReference>
<feature type="domain" description="Glycosyl transferase family 1" evidence="1">
    <location>
        <begin position="2"/>
        <end position="109"/>
    </location>
</feature>
<keyword evidence="2" id="KW-0328">Glycosyltransferase</keyword>
<dbReference type="Pfam" id="PF00534">
    <property type="entry name" value="Glycos_transf_1"/>
    <property type="match status" value="1"/>
</dbReference>
<accession>A0A645DG37</accession>
<reference evidence="2" key="1">
    <citation type="submission" date="2019-08" db="EMBL/GenBank/DDBJ databases">
        <authorList>
            <person name="Kucharzyk K."/>
            <person name="Murdoch R.W."/>
            <person name="Higgins S."/>
            <person name="Loffler F."/>
        </authorList>
    </citation>
    <scope>NUCLEOTIDE SEQUENCE</scope>
</reference>
<dbReference type="InterPro" id="IPR001296">
    <property type="entry name" value="Glyco_trans_1"/>
</dbReference>
<organism evidence="2">
    <name type="scientific">bioreactor metagenome</name>
    <dbReference type="NCBI Taxonomy" id="1076179"/>
    <lineage>
        <taxon>unclassified sequences</taxon>
        <taxon>metagenomes</taxon>
        <taxon>ecological metagenomes</taxon>
    </lineage>
</organism>
<dbReference type="InterPro" id="IPR050194">
    <property type="entry name" value="Glycosyltransferase_grp1"/>
</dbReference>
<gene>
    <name evidence="2" type="primary">mshA_104</name>
    <name evidence="2" type="ORF">SDC9_135528</name>
</gene>
<proteinExistence type="predicted"/>
<keyword evidence="2" id="KW-0808">Transferase</keyword>
<sequence>MITRLEIGDEIKRYKLLNQKQLRKIYNSMDVLIFPTEREGESLGLVGLEAMACGTPVVGSDIGGLKDYIIDGYNGYKFEPGNVTDLEEKLSHYLSKNDKEKLEFEYNAIETSREYEVNNIKKEIIEIFKRIVNC</sequence>
<comment type="caution">
    <text evidence="2">The sequence shown here is derived from an EMBL/GenBank/DDBJ whole genome shotgun (WGS) entry which is preliminary data.</text>
</comment>
<dbReference type="EC" id="2.4.1.250" evidence="2"/>
<dbReference type="GO" id="GO:0102710">
    <property type="term" value="F:D-inositol-3-phosphate glycosyltransferase activity"/>
    <property type="evidence" value="ECO:0007669"/>
    <property type="project" value="UniProtKB-EC"/>
</dbReference>
<dbReference type="SUPFAM" id="SSF53756">
    <property type="entry name" value="UDP-Glycosyltransferase/glycogen phosphorylase"/>
    <property type="match status" value="1"/>
</dbReference>
<evidence type="ECO:0000313" key="2">
    <source>
        <dbReference type="EMBL" id="MPM88424.1"/>
    </source>
</evidence>